<dbReference type="AlphaFoldDB" id="A0A072NQH0"/>
<evidence type="ECO:0000256" key="1">
    <source>
        <dbReference type="SAM" id="MobiDB-lite"/>
    </source>
</evidence>
<protein>
    <submittedName>
        <fullName evidence="2">Uncharacterized protein</fullName>
    </submittedName>
</protein>
<dbReference type="RefSeq" id="WP_202594776.1">
    <property type="nucleotide sequence ID" value="NZ_JJRY01000004.1"/>
</dbReference>
<sequence>MTKRSKKNDADQKNKQGQFQKQHDTEFGNEFGSAQANKYNEGGAQSGTKE</sequence>
<accession>A0A072NQH0</accession>
<evidence type="ECO:0000313" key="2">
    <source>
        <dbReference type="EMBL" id="KEF39103.1"/>
    </source>
</evidence>
<organism evidence="2 3">
    <name type="scientific">Schinkia azotoformans MEV2011</name>
    <dbReference type="NCBI Taxonomy" id="1348973"/>
    <lineage>
        <taxon>Bacteria</taxon>
        <taxon>Bacillati</taxon>
        <taxon>Bacillota</taxon>
        <taxon>Bacilli</taxon>
        <taxon>Bacillales</taxon>
        <taxon>Bacillaceae</taxon>
        <taxon>Calidifontibacillus/Schinkia group</taxon>
        <taxon>Schinkia</taxon>
    </lineage>
</organism>
<evidence type="ECO:0000313" key="3">
    <source>
        <dbReference type="Proteomes" id="UP000027936"/>
    </source>
</evidence>
<dbReference type="EMBL" id="JJRY01000004">
    <property type="protein sequence ID" value="KEF39103.1"/>
    <property type="molecule type" value="Genomic_DNA"/>
</dbReference>
<dbReference type="Proteomes" id="UP000027936">
    <property type="component" value="Unassembled WGS sequence"/>
</dbReference>
<reference evidence="2 3" key="1">
    <citation type="submission" date="2014-04" db="EMBL/GenBank/DDBJ databases">
        <title>Draft genome sequence of Bacillus azotoformans MEV2011, a (co-) denitrifying strain unable to grow in the presence of oxygen.</title>
        <authorList>
            <person name="Nielsen M."/>
            <person name="Schreiber L."/>
            <person name="Finster K."/>
            <person name="Schramm A."/>
        </authorList>
    </citation>
    <scope>NUCLEOTIDE SEQUENCE [LARGE SCALE GENOMIC DNA]</scope>
    <source>
        <strain evidence="2 3">MEV2011</strain>
    </source>
</reference>
<feature type="region of interest" description="Disordered" evidence="1">
    <location>
        <begin position="1"/>
        <end position="50"/>
    </location>
</feature>
<dbReference type="PATRIC" id="fig|1348973.3.peg.1457"/>
<comment type="caution">
    <text evidence="2">The sequence shown here is derived from an EMBL/GenBank/DDBJ whole genome shotgun (WGS) entry which is preliminary data.</text>
</comment>
<gene>
    <name evidence="2" type="ORF">M670_01491</name>
</gene>
<proteinExistence type="predicted"/>
<name>A0A072NQH0_SCHAZ</name>